<sequence>MASFKSNTQIPLDIDGHQFVIDGISKTVMTAVQVITKRSAELVDRKIDANNSVQLLEQVDDMAAICKDFLISILGLVGYEELMSDRVDDVAYLSDVCQYILQEITAAKTARINRMMGRS</sequence>
<proteinExistence type="predicted"/>
<comment type="caution">
    <text evidence="1">The sequence shown here is derived from an EMBL/GenBank/DDBJ whole genome shotgun (WGS) entry which is preliminary data.</text>
</comment>
<protein>
    <submittedName>
        <fullName evidence="1">Uncharacterized protein</fullName>
    </submittedName>
</protein>
<dbReference type="EMBL" id="QRUP01000004">
    <property type="protein sequence ID" value="RGR75519.1"/>
    <property type="molecule type" value="Genomic_DNA"/>
</dbReference>
<dbReference type="RefSeq" id="WP_117894253.1">
    <property type="nucleotide sequence ID" value="NZ_CABJCV010000004.1"/>
</dbReference>
<dbReference type="GeneID" id="83014682"/>
<accession>A0A412G487</accession>
<gene>
    <name evidence="1" type="ORF">DWY25_04595</name>
</gene>
<keyword evidence="2" id="KW-1185">Reference proteome</keyword>
<name>A0A412G487_9FIRM</name>
<reference evidence="1 2" key="1">
    <citation type="submission" date="2018-08" db="EMBL/GenBank/DDBJ databases">
        <title>A genome reference for cultivated species of the human gut microbiota.</title>
        <authorList>
            <person name="Zou Y."/>
            <person name="Xue W."/>
            <person name="Luo G."/>
        </authorList>
    </citation>
    <scope>NUCLEOTIDE SEQUENCE [LARGE SCALE GENOMIC DNA]</scope>
    <source>
        <strain evidence="1 2">AF24-29</strain>
    </source>
</reference>
<dbReference type="AlphaFoldDB" id="A0A412G487"/>
<evidence type="ECO:0000313" key="2">
    <source>
        <dbReference type="Proteomes" id="UP000284178"/>
    </source>
</evidence>
<evidence type="ECO:0000313" key="1">
    <source>
        <dbReference type="EMBL" id="RGR75519.1"/>
    </source>
</evidence>
<organism evidence="1 2">
    <name type="scientific">Holdemania filiformis</name>
    <dbReference type="NCBI Taxonomy" id="61171"/>
    <lineage>
        <taxon>Bacteria</taxon>
        <taxon>Bacillati</taxon>
        <taxon>Bacillota</taxon>
        <taxon>Erysipelotrichia</taxon>
        <taxon>Erysipelotrichales</taxon>
        <taxon>Erysipelotrichaceae</taxon>
        <taxon>Holdemania</taxon>
    </lineage>
</organism>
<dbReference type="Proteomes" id="UP000284178">
    <property type="component" value="Unassembled WGS sequence"/>
</dbReference>